<dbReference type="InterPro" id="IPR006921">
    <property type="entry name" value="Interferon-rel_develop_reg_C"/>
</dbReference>
<evidence type="ECO:0000313" key="6">
    <source>
        <dbReference type="Proteomes" id="UP001058974"/>
    </source>
</evidence>
<feature type="region of interest" description="Disordered" evidence="2">
    <location>
        <begin position="1"/>
        <end position="37"/>
    </location>
</feature>
<organism evidence="5 6">
    <name type="scientific">Pisum sativum</name>
    <name type="common">Garden pea</name>
    <name type="synonym">Lathyrus oleraceus</name>
    <dbReference type="NCBI Taxonomy" id="3888"/>
    <lineage>
        <taxon>Eukaryota</taxon>
        <taxon>Viridiplantae</taxon>
        <taxon>Streptophyta</taxon>
        <taxon>Embryophyta</taxon>
        <taxon>Tracheophyta</taxon>
        <taxon>Spermatophyta</taxon>
        <taxon>Magnoliopsida</taxon>
        <taxon>eudicotyledons</taxon>
        <taxon>Gunneridae</taxon>
        <taxon>Pentapetalae</taxon>
        <taxon>rosids</taxon>
        <taxon>fabids</taxon>
        <taxon>Fabales</taxon>
        <taxon>Fabaceae</taxon>
        <taxon>Papilionoideae</taxon>
        <taxon>50 kb inversion clade</taxon>
        <taxon>NPAAA clade</taxon>
        <taxon>Hologalegina</taxon>
        <taxon>IRL clade</taxon>
        <taxon>Fabeae</taxon>
        <taxon>Lathyrus</taxon>
    </lineage>
</organism>
<dbReference type="InterPro" id="IPR016024">
    <property type="entry name" value="ARM-type_fold"/>
</dbReference>
<evidence type="ECO:0000313" key="5">
    <source>
        <dbReference type="EMBL" id="KAI5404180.1"/>
    </source>
</evidence>
<comment type="similarity">
    <text evidence="1">Belongs to the IFRD family.</text>
</comment>
<evidence type="ECO:0008006" key="7">
    <source>
        <dbReference type="Google" id="ProtNLM"/>
    </source>
</evidence>
<dbReference type="Pfam" id="PF04836">
    <property type="entry name" value="IFRD_C"/>
    <property type="match status" value="1"/>
</dbReference>
<gene>
    <name evidence="5" type="ORF">KIW84_051356</name>
</gene>
<protein>
    <recommendedName>
        <fullName evidence="7">Interferon-related developmental regulator 1</fullName>
    </recommendedName>
</protein>
<keyword evidence="6" id="KW-1185">Reference proteome</keyword>
<dbReference type="Gramene" id="Psat5g039040.1">
    <property type="protein sequence ID" value="Psat5g039040.1.cds"/>
    <property type="gene ID" value="Psat5g039040"/>
</dbReference>
<feature type="domain" description="Interferon-related developmental regulator N-terminal" evidence="4">
    <location>
        <begin position="24"/>
        <end position="329"/>
    </location>
</feature>
<dbReference type="AlphaFoldDB" id="A0A9D5AFV2"/>
<evidence type="ECO:0000256" key="1">
    <source>
        <dbReference type="ARBA" id="ARBA00008828"/>
    </source>
</evidence>
<dbReference type="Gene3D" id="1.25.10.10">
    <property type="entry name" value="Leucine-rich Repeat Variant"/>
    <property type="match status" value="1"/>
</dbReference>
<evidence type="ECO:0000259" key="3">
    <source>
        <dbReference type="Pfam" id="PF04836"/>
    </source>
</evidence>
<dbReference type="EMBL" id="JAMSHJ010000005">
    <property type="protein sequence ID" value="KAI5404180.1"/>
    <property type="molecule type" value="Genomic_DNA"/>
</dbReference>
<dbReference type="InterPro" id="IPR007701">
    <property type="entry name" value="Interferon-rel_develop_reg_N"/>
</dbReference>
<dbReference type="Pfam" id="PF05004">
    <property type="entry name" value="IFRD"/>
    <property type="match status" value="1"/>
</dbReference>
<reference evidence="5 6" key="1">
    <citation type="journal article" date="2022" name="Nat. Genet.">
        <title>Improved pea reference genome and pan-genome highlight genomic features and evolutionary characteristics.</title>
        <authorList>
            <person name="Yang T."/>
            <person name="Liu R."/>
            <person name="Luo Y."/>
            <person name="Hu S."/>
            <person name="Wang D."/>
            <person name="Wang C."/>
            <person name="Pandey M.K."/>
            <person name="Ge S."/>
            <person name="Xu Q."/>
            <person name="Li N."/>
            <person name="Li G."/>
            <person name="Huang Y."/>
            <person name="Saxena R.K."/>
            <person name="Ji Y."/>
            <person name="Li M."/>
            <person name="Yan X."/>
            <person name="He Y."/>
            <person name="Liu Y."/>
            <person name="Wang X."/>
            <person name="Xiang C."/>
            <person name="Varshney R.K."/>
            <person name="Ding H."/>
            <person name="Gao S."/>
            <person name="Zong X."/>
        </authorList>
    </citation>
    <scope>NUCLEOTIDE SEQUENCE [LARGE SCALE GENOMIC DNA]</scope>
    <source>
        <strain evidence="5 6">cv. Zhongwan 6</strain>
    </source>
</reference>
<dbReference type="PANTHER" id="PTHR12354:SF1">
    <property type="entry name" value="INTERFERON-RELATED DEVELOPMENTAL REGULATOR 1"/>
    <property type="match status" value="1"/>
</dbReference>
<feature type="domain" description="Interferon-related developmental regulator C-terminal" evidence="3">
    <location>
        <begin position="374"/>
        <end position="425"/>
    </location>
</feature>
<dbReference type="Proteomes" id="UP001058974">
    <property type="component" value="Chromosome 5"/>
</dbReference>
<dbReference type="InterPro" id="IPR011989">
    <property type="entry name" value="ARM-like"/>
</dbReference>
<dbReference type="InterPro" id="IPR039777">
    <property type="entry name" value="IFRD"/>
</dbReference>
<comment type="caution">
    <text evidence="5">The sequence shown here is derived from an EMBL/GenBank/DDBJ whole genome shotgun (WGS) entry which is preliminary data.</text>
</comment>
<evidence type="ECO:0000259" key="4">
    <source>
        <dbReference type="Pfam" id="PF05004"/>
    </source>
</evidence>
<proteinExistence type="inferred from homology"/>
<dbReference type="SUPFAM" id="SSF48371">
    <property type="entry name" value="ARM repeat"/>
    <property type="match status" value="1"/>
</dbReference>
<dbReference type="Gramene" id="PSAT_LOCUS23763_t1">
    <property type="protein sequence ID" value="CAL5204793.1"/>
    <property type="gene ID" value="PSAT_LOCUS23763"/>
</dbReference>
<name>A0A9D5AFV2_PEA</name>
<dbReference type="PANTHER" id="PTHR12354">
    <property type="entry name" value="INTERFERON-RELATED DEVELOPMENTAL REGULATOR"/>
    <property type="match status" value="1"/>
</dbReference>
<dbReference type="Gramene" id="Psat05G0135600-T1">
    <property type="protein sequence ID" value="KAI5404180.1"/>
    <property type="gene ID" value="KIW84_051356"/>
</dbReference>
<evidence type="ECO:0000256" key="2">
    <source>
        <dbReference type="SAM" id="MobiDB-lite"/>
    </source>
</evidence>
<dbReference type="OrthoDB" id="686784at2759"/>
<feature type="compositionally biased region" description="Low complexity" evidence="2">
    <location>
        <begin position="21"/>
        <end position="31"/>
    </location>
</feature>
<sequence>MGKRNSRSKAAAMFDSDDDSSVTSSSTARSDLMSVSGTEDVQFDQDSVLDQALDALDEKRGSTRENAFSTIIDAFKSNMQHQFVEKKFATLLHQCLASIKKGSKKASAKEITLASHAIGCLALTVGCSDNAREILEDSVGPLDESLARSTDVMKAPSLLDCLAIITFVGGNAQEETERSMDIMWRVIHPKLGSNVVAVKPSAQLITAVVSAWSFLLSTVGNLKLNSKNWQSSISYLSSLLDKEDRSVRIAAGEALALIFEIGAIDKFNANDATQEESKPQESYIFLQGLKGKVINQCKNLSVEAGGKGSAKKDLNNQRNLFKDILDFFEDGYAPEISMKIGGDSLQTSSWSQMIQLNFIKHFLGGGFIKHMQDNEFLHDVFGFTPKKKHLNNGEHRMSGGEKRMFKSPNSVLNKARTQLLNKQRVLSEGRNFGHYSVSMVDDET</sequence>
<accession>A0A9D5AFV2</accession>